<reference evidence="23" key="2">
    <citation type="submission" date="2025-09" db="UniProtKB">
        <authorList>
            <consortium name="Ensembl"/>
        </authorList>
    </citation>
    <scope>IDENTIFICATION</scope>
</reference>
<dbReference type="GO" id="GO:0031965">
    <property type="term" value="C:nuclear membrane"/>
    <property type="evidence" value="ECO:0007669"/>
    <property type="project" value="UniProtKB-SubCell"/>
</dbReference>
<dbReference type="GO" id="GO:0051400">
    <property type="term" value="F:BH domain binding"/>
    <property type="evidence" value="ECO:0007669"/>
    <property type="project" value="TreeGrafter"/>
</dbReference>
<evidence type="ECO:0000259" key="22">
    <source>
        <dbReference type="SMART" id="SM00337"/>
    </source>
</evidence>
<comment type="cofactor">
    <cofactor evidence="1">
        <name>Ca(2+)</name>
        <dbReference type="ChEBI" id="CHEBI:29108"/>
    </cofactor>
</comment>
<keyword evidence="15" id="KW-0206">Cytoskeleton</keyword>
<dbReference type="GeneTree" id="ENSGT01130000278292"/>
<dbReference type="PROSITE" id="PS01258">
    <property type="entry name" value="BH2"/>
    <property type="match status" value="1"/>
</dbReference>
<evidence type="ECO:0000256" key="21">
    <source>
        <dbReference type="SAM" id="Phobius"/>
    </source>
</evidence>
<dbReference type="InterPro" id="IPR020726">
    <property type="entry name" value="Bcl2_BH2_motif_CS"/>
</dbReference>
<keyword evidence="16" id="KW-0539">Nucleus</keyword>
<dbReference type="PANTHER" id="PTHR11256">
    <property type="entry name" value="BCL-2 RELATED"/>
    <property type="match status" value="1"/>
</dbReference>
<keyword evidence="14 21" id="KW-0472">Membrane</keyword>
<dbReference type="InterPro" id="IPR026298">
    <property type="entry name" value="Bcl-2_fam"/>
</dbReference>
<evidence type="ECO:0000256" key="11">
    <source>
        <dbReference type="ARBA" id="ARBA00022843"/>
    </source>
</evidence>
<dbReference type="Gene3D" id="1.10.437.10">
    <property type="entry name" value="Blc2-like"/>
    <property type="match status" value="1"/>
</dbReference>
<comment type="function">
    <text evidence="17">Promotes cell survival by suppressing apoptosis induced by BAX but not BAK. Increases binding of AHCYL1/IRBIT to ITPR1. Reduces ITPR1-mediated calcium release from the endoplasmic reticulum cooperatively with AHCYL1/IRBIT under normal cellular conditions. Under apoptotic stress conditions, dissociates from ITPR1 and is displaced from mitochondria-associated endoplasmic reticulum membranes, leading to increased Ca(2+) transfer to mitochondria which promotes apoptosis. Required for the correct formation of the microtubule organizing center during oocyte cell division, potentially via regulation of protein abundance and localization of other microtubule organizing center components such as AURKA and TPX2.</text>
</comment>
<accession>A0A8D2ARV4</accession>
<evidence type="ECO:0000256" key="17">
    <source>
        <dbReference type="ARBA" id="ARBA00053352"/>
    </source>
</evidence>
<dbReference type="InterPro" id="IPR046371">
    <property type="entry name" value="Bcl-2_BH1-3"/>
</dbReference>
<dbReference type="PANTHER" id="PTHR11256:SF47">
    <property type="entry name" value="BCL-2-LIKE PROTEIN 10"/>
    <property type="match status" value="1"/>
</dbReference>
<dbReference type="GO" id="GO:0043066">
    <property type="term" value="P:negative regulation of apoptotic process"/>
    <property type="evidence" value="ECO:0007669"/>
    <property type="project" value="Ensembl"/>
</dbReference>
<evidence type="ECO:0000256" key="14">
    <source>
        <dbReference type="ARBA" id="ARBA00023136"/>
    </source>
</evidence>
<evidence type="ECO:0000256" key="5">
    <source>
        <dbReference type="ARBA" id="ARBA00004240"/>
    </source>
</evidence>
<dbReference type="Ensembl" id="ENSSVLT00005005714.1">
    <property type="protein sequence ID" value="ENSSVLP00005005178.1"/>
    <property type="gene ID" value="ENSSVLG00005004146.1"/>
</dbReference>
<keyword evidence="24" id="KW-1185">Reference proteome</keyword>
<dbReference type="SUPFAM" id="SSF56854">
    <property type="entry name" value="Bcl-2 inhibitors of programmed cell death"/>
    <property type="match status" value="1"/>
</dbReference>
<keyword evidence="13" id="KW-0496">Mitochondrion</keyword>
<evidence type="ECO:0000256" key="6">
    <source>
        <dbReference type="ARBA" id="ARBA00009458"/>
    </source>
</evidence>
<keyword evidence="9" id="KW-0053">Apoptosis</keyword>
<keyword evidence="7" id="KW-0963">Cytoplasm</keyword>
<organism evidence="23 24">
    <name type="scientific">Sciurus vulgaris</name>
    <name type="common">Eurasian red squirrel</name>
    <dbReference type="NCBI Taxonomy" id="55149"/>
    <lineage>
        <taxon>Eukaryota</taxon>
        <taxon>Metazoa</taxon>
        <taxon>Chordata</taxon>
        <taxon>Craniata</taxon>
        <taxon>Vertebrata</taxon>
        <taxon>Euteleostomi</taxon>
        <taxon>Mammalia</taxon>
        <taxon>Eutheria</taxon>
        <taxon>Euarchontoglires</taxon>
        <taxon>Glires</taxon>
        <taxon>Rodentia</taxon>
        <taxon>Sciuromorpha</taxon>
        <taxon>Sciuridae</taxon>
        <taxon>Sciurinae</taxon>
        <taxon>Sciurini</taxon>
        <taxon>Sciurus</taxon>
    </lineage>
</organism>
<dbReference type="GO" id="GO:0005783">
    <property type="term" value="C:endoplasmic reticulum"/>
    <property type="evidence" value="ECO:0007669"/>
    <property type="project" value="UniProtKB-SubCell"/>
</dbReference>
<evidence type="ECO:0000256" key="18">
    <source>
        <dbReference type="ARBA" id="ARBA00067191"/>
    </source>
</evidence>
<dbReference type="GO" id="GO:0005741">
    <property type="term" value="C:mitochondrial outer membrane"/>
    <property type="evidence" value="ECO:0007669"/>
    <property type="project" value="TreeGrafter"/>
</dbReference>
<gene>
    <name evidence="23" type="primary">BCL2L10</name>
</gene>
<keyword evidence="10" id="KW-0256">Endoplasmic reticulum</keyword>
<keyword evidence="11" id="KW-0832">Ubl conjugation</keyword>
<dbReference type="InterPro" id="IPR036834">
    <property type="entry name" value="Bcl-2-like_sf"/>
</dbReference>
<evidence type="ECO:0000256" key="4">
    <source>
        <dbReference type="ARBA" id="ARBA00004186"/>
    </source>
</evidence>
<evidence type="ECO:0000256" key="12">
    <source>
        <dbReference type="ARBA" id="ARBA00022989"/>
    </source>
</evidence>
<comment type="subcellular location">
    <subcellularLocation>
        <location evidence="4">Cytoplasm</location>
        <location evidence="4">Cytoskeleton</location>
        <location evidence="4">Spindle</location>
    </subcellularLocation>
    <subcellularLocation>
        <location evidence="5">Endoplasmic reticulum</location>
    </subcellularLocation>
    <subcellularLocation>
        <location evidence="3">Mitochondrion</location>
    </subcellularLocation>
    <subcellularLocation>
        <location evidence="2">Nucleus membrane</location>
    </subcellularLocation>
</comment>
<dbReference type="GO" id="GO:0008630">
    <property type="term" value="P:intrinsic apoptotic signaling pathway in response to DNA damage"/>
    <property type="evidence" value="ECO:0007669"/>
    <property type="project" value="TreeGrafter"/>
</dbReference>
<dbReference type="GO" id="GO:0097192">
    <property type="term" value="P:extrinsic apoptotic signaling pathway in absence of ligand"/>
    <property type="evidence" value="ECO:0007669"/>
    <property type="project" value="TreeGrafter"/>
</dbReference>
<feature type="domain" description="Bcl-2 Bcl-2 homology region 1-3" evidence="22">
    <location>
        <begin position="39"/>
        <end position="143"/>
    </location>
</feature>
<evidence type="ECO:0000256" key="3">
    <source>
        <dbReference type="ARBA" id="ARBA00004173"/>
    </source>
</evidence>
<reference evidence="23" key="1">
    <citation type="submission" date="2025-08" db="UniProtKB">
        <authorList>
            <consortium name="Ensembl"/>
        </authorList>
    </citation>
    <scope>IDENTIFICATION</scope>
</reference>
<evidence type="ECO:0000256" key="1">
    <source>
        <dbReference type="ARBA" id="ARBA00001913"/>
    </source>
</evidence>
<dbReference type="CDD" id="cd06845">
    <property type="entry name" value="Bcl-2_like"/>
    <property type="match status" value="1"/>
</dbReference>
<proteinExistence type="inferred from homology"/>
<dbReference type="Pfam" id="PF00452">
    <property type="entry name" value="Bcl-2"/>
    <property type="match status" value="1"/>
</dbReference>
<evidence type="ECO:0000256" key="15">
    <source>
        <dbReference type="ARBA" id="ARBA00023212"/>
    </source>
</evidence>
<keyword evidence="12 21" id="KW-1133">Transmembrane helix</keyword>
<evidence type="ECO:0000256" key="16">
    <source>
        <dbReference type="ARBA" id="ARBA00023242"/>
    </source>
</evidence>
<dbReference type="FunFam" id="1.10.437.10:FF:000014">
    <property type="entry name" value="Bcl-2-like protein 10"/>
    <property type="match status" value="1"/>
</dbReference>
<evidence type="ECO:0000256" key="7">
    <source>
        <dbReference type="ARBA" id="ARBA00022490"/>
    </source>
</evidence>
<evidence type="ECO:0000256" key="8">
    <source>
        <dbReference type="ARBA" id="ARBA00022692"/>
    </source>
</evidence>
<dbReference type="GO" id="GO:0005819">
    <property type="term" value="C:spindle"/>
    <property type="evidence" value="ECO:0007669"/>
    <property type="project" value="UniProtKB-SubCell"/>
</dbReference>
<evidence type="ECO:0000256" key="13">
    <source>
        <dbReference type="ARBA" id="ARBA00023128"/>
    </source>
</evidence>
<evidence type="ECO:0000256" key="10">
    <source>
        <dbReference type="ARBA" id="ARBA00022824"/>
    </source>
</evidence>
<dbReference type="GO" id="GO:0005829">
    <property type="term" value="C:cytosol"/>
    <property type="evidence" value="ECO:0007669"/>
    <property type="project" value="Ensembl"/>
</dbReference>
<dbReference type="PROSITE" id="PS50062">
    <property type="entry name" value="BCL2_FAMILY"/>
    <property type="match status" value="1"/>
</dbReference>
<protein>
    <recommendedName>
        <fullName evidence="18">Bcl-2-like protein 10</fullName>
    </recommendedName>
    <alternativeName>
        <fullName evidence="19">Anti-apoptotic protein Boo</fullName>
    </alternativeName>
    <alternativeName>
        <fullName evidence="20">Apoptosis regulator Bcl-B</fullName>
    </alternativeName>
</protein>
<dbReference type="SMART" id="SM00337">
    <property type="entry name" value="BCL"/>
    <property type="match status" value="1"/>
</dbReference>
<dbReference type="GO" id="GO:0044233">
    <property type="term" value="C:mitochondria-associated endoplasmic reticulum membrane contact site"/>
    <property type="evidence" value="ECO:0007669"/>
    <property type="project" value="Ensembl"/>
</dbReference>
<dbReference type="GO" id="GO:0005509">
    <property type="term" value="F:calcium ion binding"/>
    <property type="evidence" value="ECO:0007669"/>
    <property type="project" value="Ensembl"/>
</dbReference>
<evidence type="ECO:0000256" key="20">
    <source>
        <dbReference type="ARBA" id="ARBA00078307"/>
    </source>
</evidence>
<dbReference type="InterPro" id="IPR002475">
    <property type="entry name" value="Bcl2-like"/>
</dbReference>
<sequence>MADPLQERTFRLLRDYLEYCAREPGTPEPPPSTPEAAVLRSAAAQLQRQYRPFFSLYRGYQGNRVELMARMTEAVFSDSQGLNWGHVVTLVTFAGTLLERGPQDTAPGQKKDKVALDCQRLVALLCAQLVGRHRAWLEARGGWDGFCLFFRTPLPLTFWRRLLVQIFMLLLLATAFLCLWKRLQK</sequence>
<feature type="transmembrane region" description="Helical" evidence="21">
    <location>
        <begin position="158"/>
        <end position="180"/>
    </location>
</feature>
<evidence type="ECO:0000313" key="24">
    <source>
        <dbReference type="Proteomes" id="UP000694564"/>
    </source>
</evidence>
<dbReference type="AlphaFoldDB" id="A0A8D2ARV4"/>
<evidence type="ECO:0000256" key="19">
    <source>
        <dbReference type="ARBA" id="ARBA00077411"/>
    </source>
</evidence>
<dbReference type="Proteomes" id="UP000694564">
    <property type="component" value="Chromosome 2"/>
</dbReference>
<dbReference type="GO" id="GO:0001836">
    <property type="term" value="P:release of cytochrome c from mitochondria"/>
    <property type="evidence" value="ECO:0007669"/>
    <property type="project" value="TreeGrafter"/>
</dbReference>
<name>A0A8D2ARV4_SCIVU</name>
<evidence type="ECO:0000256" key="2">
    <source>
        <dbReference type="ARBA" id="ARBA00004126"/>
    </source>
</evidence>
<dbReference type="GO" id="GO:0089720">
    <property type="term" value="F:caspase binding"/>
    <property type="evidence" value="ECO:0007669"/>
    <property type="project" value="Ensembl"/>
</dbReference>
<evidence type="ECO:0000256" key="9">
    <source>
        <dbReference type="ARBA" id="ARBA00022703"/>
    </source>
</evidence>
<evidence type="ECO:0000313" key="23">
    <source>
        <dbReference type="Ensembl" id="ENSSVLP00005005178.1"/>
    </source>
</evidence>
<keyword evidence="8 21" id="KW-0812">Transmembrane</keyword>
<comment type="similarity">
    <text evidence="6">Belongs to the Bcl-2 family.</text>
</comment>